<organism evidence="4 5">
    <name type="scientific">Aquimarina aggregata</name>
    <dbReference type="NCBI Taxonomy" id="1642818"/>
    <lineage>
        <taxon>Bacteria</taxon>
        <taxon>Pseudomonadati</taxon>
        <taxon>Bacteroidota</taxon>
        <taxon>Flavobacteriia</taxon>
        <taxon>Flavobacteriales</taxon>
        <taxon>Flavobacteriaceae</taxon>
        <taxon>Aquimarina</taxon>
    </lineage>
</organism>
<comment type="caution">
    <text evidence="4">The sequence shown here is derived from an EMBL/GenBank/DDBJ whole genome shotgun (WGS) entry which is preliminary data.</text>
</comment>
<reference evidence="4 5" key="1">
    <citation type="submission" date="2016-01" db="EMBL/GenBank/DDBJ databases">
        <title>The draft genome sequence of Aquimarina sp. RZW4-3-2.</title>
        <authorList>
            <person name="Wang Y."/>
        </authorList>
    </citation>
    <scope>NUCLEOTIDE SEQUENCE [LARGE SCALE GENOMIC DNA]</scope>
    <source>
        <strain evidence="4 5">RZW4-3-2</strain>
    </source>
</reference>
<dbReference type="OrthoDB" id="1156241at2"/>
<dbReference type="GO" id="GO:0016787">
    <property type="term" value="F:hydrolase activity"/>
    <property type="evidence" value="ECO:0007669"/>
    <property type="project" value="UniProtKB-KW"/>
</dbReference>
<feature type="chain" id="PRO_5007840640" description="SMP-30/Gluconolactonase/LRE-like region domain-containing protein" evidence="2">
    <location>
        <begin position="28"/>
        <end position="310"/>
    </location>
</feature>
<dbReference type="PROSITE" id="PS51257">
    <property type="entry name" value="PROKAR_LIPOPROTEIN"/>
    <property type="match status" value="1"/>
</dbReference>
<evidence type="ECO:0000256" key="2">
    <source>
        <dbReference type="SAM" id="SignalP"/>
    </source>
</evidence>
<dbReference type="EMBL" id="LQRT01000060">
    <property type="protein sequence ID" value="KZS38221.1"/>
    <property type="molecule type" value="Genomic_DNA"/>
</dbReference>
<dbReference type="InterPro" id="IPR051262">
    <property type="entry name" value="SMP-30/CGR1_Lactonase"/>
</dbReference>
<feature type="signal peptide" evidence="2">
    <location>
        <begin position="1"/>
        <end position="27"/>
    </location>
</feature>
<evidence type="ECO:0000259" key="3">
    <source>
        <dbReference type="Pfam" id="PF08450"/>
    </source>
</evidence>
<keyword evidence="2" id="KW-0732">Signal</keyword>
<dbReference type="Proteomes" id="UP000076715">
    <property type="component" value="Unassembled WGS sequence"/>
</dbReference>
<protein>
    <recommendedName>
        <fullName evidence="3">SMP-30/Gluconolactonase/LRE-like region domain-containing protein</fullName>
    </recommendedName>
</protein>
<dbReference type="STRING" id="1642818.AWE51_19485"/>
<dbReference type="Gene3D" id="2.120.10.30">
    <property type="entry name" value="TolB, C-terminal domain"/>
    <property type="match status" value="1"/>
</dbReference>
<proteinExistence type="predicted"/>
<dbReference type="SUPFAM" id="SSF101898">
    <property type="entry name" value="NHL repeat"/>
    <property type="match status" value="1"/>
</dbReference>
<dbReference type="PANTHER" id="PTHR47572:SF4">
    <property type="entry name" value="LACTONASE DRP35"/>
    <property type="match status" value="1"/>
</dbReference>
<dbReference type="RefSeq" id="WP_066320303.1">
    <property type="nucleotide sequence ID" value="NZ_LQRT01000060.1"/>
</dbReference>
<sequence>MKTCIKNSSAKTILFFAVMGLSIIVSSCYGDGFDPELEVETVVTDFAGNDAVSVDKFGNVYVSEFGQFVGANGNGTRVFKVSKSGDVTEFASGLTGPLGNAIDAQGNLYVVNGSGDGAGDILKITPDGSQTVLATINGFPSGLTLDHHKNIYVSNFGTPTVHRITPQGEVTVYASDPRLAGGVGVDFDRKGNLIVGNFATADILSINPEGIVTLITTIPNAVVNGFGIGYITVVGNSVFATGIGVNKIFRVTLDGQVEEFAGNGNAAVVDGLINEASFNGPNGITADKYGKVLYISEFGGTGALRKIKLR</sequence>
<evidence type="ECO:0000313" key="5">
    <source>
        <dbReference type="Proteomes" id="UP000076715"/>
    </source>
</evidence>
<feature type="domain" description="SMP-30/Gluconolactonase/LRE-like region" evidence="3">
    <location>
        <begin position="48"/>
        <end position="171"/>
    </location>
</feature>
<gene>
    <name evidence="4" type="ORF">AWE51_19485</name>
</gene>
<accession>A0A162WPC4</accession>
<evidence type="ECO:0000313" key="4">
    <source>
        <dbReference type="EMBL" id="KZS38221.1"/>
    </source>
</evidence>
<dbReference type="PANTHER" id="PTHR47572">
    <property type="entry name" value="LIPOPROTEIN-RELATED"/>
    <property type="match status" value="1"/>
</dbReference>
<dbReference type="Pfam" id="PF08450">
    <property type="entry name" value="SGL"/>
    <property type="match status" value="1"/>
</dbReference>
<keyword evidence="5" id="KW-1185">Reference proteome</keyword>
<dbReference type="AlphaFoldDB" id="A0A162WPC4"/>
<dbReference type="InterPro" id="IPR011042">
    <property type="entry name" value="6-blade_b-propeller_TolB-like"/>
</dbReference>
<keyword evidence="1" id="KW-0378">Hydrolase</keyword>
<dbReference type="InterPro" id="IPR013658">
    <property type="entry name" value="SGL"/>
</dbReference>
<name>A0A162WPC4_9FLAO</name>
<evidence type="ECO:0000256" key="1">
    <source>
        <dbReference type="ARBA" id="ARBA00022801"/>
    </source>
</evidence>
<dbReference type="Gene3D" id="2.40.10.500">
    <property type="match status" value="2"/>
</dbReference>